<dbReference type="InterPro" id="IPR036465">
    <property type="entry name" value="vWFA_dom_sf"/>
</dbReference>
<dbReference type="InterPro" id="IPR013694">
    <property type="entry name" value="VIT"/>
</dbReference>
<evidence type="ECO:0000313" key="5">
    <source>
        <dbReference type="Proteomes" id="UP000325372"/>
    </source>
</evidence>
<dbReference type="Pfam" id="PF13768">
    <property type="entry name" value="VWA_3"/>
    <property type="match status" value="1"/>
</dbReference>
<dbReference type="Gene3D" id="3.40.50.410">
    <property type="entry name" value="von Willebrand factor, type A domain"/>
    <property type="match status" value="1"/>
</dbReference>
<sequence>MQAEPSIRHQLERDTLKRHPRLVLDRARRRQALARAEARMQGRARDQHRPAPERRPLRWQDRVLLCLAVALMLMLLLRMETAQADTPFGLQLQPLAEAVTDAAMPEPQVQLALDTMVHVEVNGLVARVQVAQTFRNDSPQWVEGTYRYPLPDGAAVDRLWIRAGDRLLEGEIREREDAQRVYQAARDSGRAAGLVTQERRHQFSTRLANIGPGEQVHVVIAYLVNVDFSDGRFDLRLPMTFTPAYDLAPQQLAPRPTYTSQVDGDERRLRMQVDLVTAIGMDAIRSHHHDVDIETRPDGYRVTLSDGLARPDRDFELSWAPALDDDARAALQTWDDGEYVYAQLMLVPPRDDALVPQSREVIFIIDTSGSMMGASIDQARTALARGIDGLAAGDRFNVIEFNSETTALWDTSVPVSDGFRAQALDFVGRLDADGGTMMAPALQRALRQPEFAGLLRQVVFITDGAVGNEQDLLALVADELADARLFTVAIGSAPNSGFMRKAAEIGRGHSTHIGNLDEVEARMTTLWNRIRLPAVSDIRLDWGAEVEYYPEIIPDLYAGEPLWVVARMPRAPGAVSIVGELNGMEWRHDAMPAITDGGETLATIWARHKVEALQDATVFGADPQWTRAAITDIALEHGLLTQWTSLVAIDKTPARPTGAELARGQVRNLLPAGSAATTAGFPATATGWKTQMLLALLVLAVSGGLFARPFFRFPKFRSPAKSLRALSLAWKAR</sequence>
<dbReference type="SMART" id="SM00327">
    <property type="entry name" value="VWA"/>
    <property type="match status" value="1"/>
</dbReference>
<keyword evidence="1" id="KW-0472">Membrane</keyword>
<dbReference type="InterPro" id="IPR002035">
    <property type="entry name" value="VWF_A"/>
</dbReference>
<evidence type="ECO:0000259" key="3">
    <source>
        <dbReference type="PROSITE" id="PS51468"/>
    </source>
</evidence>
<evidence type="ECO:0000256" key="1">
    <source>
        <dbReference type="SAM" id="Phobius"/>
    </source>
</evidence>
<dbReference type="RefSeq" id="WP_150864463.1">
    <property type="nucleotide sequence ID" value="NZ_VYXP01000006.1"/>
</dbReference>
<dbReference type="AlphaFoldDB" id="A0A5N0TAH1"/>
<comment type="caution">
    <text evidence="4">The sequence shown here is derived from an EMBL/GenBank/DDBJ whole genome shotgun (WGS) entry which is preliminary data.</text>
</comment>
<dbReference type="Pfam" id="PF08487">
    <property type="entry name" value="VIT"/>
    <property type="match status" value="1"/>
</dbReference>
<protein>
    <submittedName>
        <fullName evidence="4">VWA domain-containing protein</fullName>
    </submittedName>
</protein>
<reference evidence="4 5" key="1">
    <citation type="submission" date="2019-09" db="EMBL/GenBank/DDBJ databases">
        <title>Wenzhouxiangella sp. Genome sequencing and assembly.</title>
        <authorList>
            <person name="Zhang R."/>
        </authorList>
    </citation>
    <scope>NUCLEOTIDE SEQUENCE [LARGE SCALE GENOMIC DNA]</scope>
    <source>
        <strain evidence="4 5">W260</strain>
    </source>
</reference>
<dbReference type="PROSITE" id="PS50234">
    <property type="entry name" value="VWFA"/>
    <property type="match status" value="1"/>
</dbReference>
<dbReference type="SMART" id="SM00609">
    <property type="entry name" value="VIT"/>
    <property type="match status" value="1"/>
</dbReference>
<dbReference type="PANTHER" id="PTHR45737:SF6">
    <property type="entry name" value="VON WILLEBRAND FACTOR A DOMAIN-CONTAINING PROTEIN 5A"/>
    <property type="match status" value="1"/>
</dbReference>
<organism evidence="4 5">
    <name type="scientific">Marinihelvus fidelis</name>
    <dbReference type="NCBI Taxonomy" id="2613842"/>
    <lineage>
        <taxon>Bacteria</taxon>
        <taxon>Pseudomonadati</taxon>
        <taxon>Pseudomonadota</taxon>
        <taxon>Gammaproteobacteria</taxon>
        <taxon>Chromatiales</taxon>
        <taxon>Wenzhouxiangellaceae</taxon>
        <taxon>Marinihelvus</taxon>
    </lineage>
</organism>
<feature type="domain" description="VIT" evidence="3">
    <location>
        <begin position="96"/>
        <end position="224"/>
    </location>
</feature>
<dbReference type="SUPFAM" id="SSF53300">
    <property type="entry name" value="vWA-like"/>
    <property type="match status" value="1"/>
</dbReference>
<dbReference type="PROSITE" id="PS51468">
    <property type="entry name" value="VIT"/>
    <property type="match status" value="1"/>
</dbReference>
<feature type="transmembrane region" description="Helical" evidence="1">
    <location>
        <begin position="63"/>
        <end position="79"/>
    </location>
</feature>
<dbReference type="PANTHER" id="PTHR45737">
    <property type="entry name" value="VON WILLEBRAND FACTOR A DOMAIN-CONTAINING PROTEIN 5A"/>
    <property type="match status" value="1"/>
</dbReference>
<keyword evidence="1" id="KW-0812">Transmembrane</keyword>
<evidence type="ECO:0000313" key="4">
    <source>
        <dbReference type="EMBL" id="KAA9130826.1"/>
    </source>
</evidence>
<dbReference type="EMBL" id="VYXP01000006">
    <property type="protein sequence ID" value="KAA9130826.1"/>
    <property type="molecule type" value="Genomic_DNA"/>
</dbReference>
<proteinExistence type="predicted"/>
<evidence type="ECO:0000259" key="2">
    <source>
        <dbReference type="PROSITE" id="PS50234"/>
    </source>
</evidence>
<gene>
    <name evidence="4" type="ORF">F3N42_10680</name>
</gene>
<name>A0A5N0TAH1_9GAMM</name>
<feature type="domain" description="VWFA" evidence="2">
    <location>
        <begin position="360"/>
        <end position="530"/>
    </location>
</feature>
<accession>A0A5N0TAH1</accession>
<keyword evidence="1" id="KW-1133">Transmembrane helix</keyword>
<keyword evidence="5" id="KW-1185">Reference proteome</keyword>
<dbReference type="Proteomes" id="UP000325372">
    <property type="component" value="Unassembled WGS sequence"/>
</dbReference>